<reference evidence="2" key="1">
    <citation type="submission" date="2023-05" db="EMBL/GenBank/DDBJ databases">
        <title>Nepenthes gracilis genome sequencing.</title>
        <authorList>
            <person name="Fukushima K."/>
        </authorList>
    </citation>
    <scope>NUCLEOTIDE SEQUENCE</scope>
    <source>
        <strain evidence="2">SING2019-196</strain>
    </source>
</reference>
<evidence type="ECO:0000313" key="3">
    <source>
        <dbReference type="Proteomes" id="UP001279734"/>
    </source>
</evidence>
<name>A0AAD3S3C0_NEPGR</name>
<keyword evidence="1" id="KW-1133">Transmembrane helix</keyword>
<protein>
    <submittedName>
        <fullName evidence="2">Uncharacterized protein</fullName>
    </submittedName>
</protein>
<keyword evidence="3" id="KW-1185">Reference proteome</keyword>
<organism evidence="2 3">
    <name type="scientific">Nepenthes gracilis</name>
    <name type="common">Slender pitcher plant</name>
    <dbReference type="NCBI Taxonomy" id="150966"/>
    <lineage>
        <taxon>Eukaryota</taxon>
        <taxon>Viridiplantae</taxon>
        <taxon>Streptophyta</taxon>
        <taxon>Embryophyta</taxon>
        <taxon>Tracheophyta</taxon>
        <taxon>Spermatophyta</taxon>
        <taxon>Magnoliopsida</taxon>
        <taxon>eudicotyledons</taxon>
        <taxon>Gunneridae</taxon>
        <taxon>Pentapetalae</taxon>
        <taxon>Caryophyllales</taxon>
        <taxon>Nepenthaceae</taxon>
        <taxon>Nepenthes</taxon>
    </lineage>
</organism>
<dbReference type="EMBL" id="BSYO01000004">
    <property type="protein sequence ID" value="GMH03685.1"/>
    <property type="molecule type" value="Genomic_DNA"/>
</dbReference>
<evidence type="ECO:0000256" key="1">
    <source>
        <dbReference type="SAM" id="Phobius"/>
    </source>
</evidence>
<feature type="transmembrane region" description="Helical" evidence="1">
    <location>
        <begin position="91"/>
        <end position="108"/>
    </location>
</feature>
<keyword evidence="1" id="KW-0472">Membrane</keyword>
<accession>A0AAD3S3C0</accession>
<gene>
    <name evidence="2" type="ORF">Nepgr_005524</name>
</gene>
<proteinExistence type="predicted"/>
<dbReference type="AlphaFoldDB" id="A0AAD3S3C0"/>
<dbReference type="Proteomes" id="UP001279734">
    <property type="component" value="Unassembled WGS sequence"/>
</dbReference>
<comment type="caution">
    <text evidence="2">The sequence shown here is derived from an EMBL/GenBank/DDBJ whole genome shotgun (WGS) entry which is preliminary data.</text>
</comment>
<keyword evidence="1" id="KW-0812">Transmembrane</keyword>
<evidence type="ECO:0000313" key="2">
    <source>
        <dbReference type="EMBL" id="GMH03685.1"/>
    </source>
</evidence>
<sequence length="109" mass="12516">MSSTASPSQPTSKRNLIRDMEEGGNALWVQTLAVFSLILRGPSSISHWRRLISSSSKGLLEDAQIVLGSESDQPRRRRKWQRQKAKARRKCTLAFLMYFDHFVFGVYLM</sequence>